<protein>
    <recommendedName>
        <fullName evidence="3">DUF4932 domain-containing protein</fullName>
    </recommendedName>
</protein>
<gene>
    <name evidence="1" type="ordered locus">Oweho_2465</name>
</gene>
<organism evidence="1 2">
    <name type="scientific">Owenweeksia hongkongensis (strain DSM 17368 / CIP 108786 / JCM 12287 / NRRL B-23963 / UST20020801)</name>
    <dbReference type="NCBI Taxonomy" id="926562"/>
    <lineage>
        <taxon>Bacteria</taxon>
        <taxon>Pseudomonadati</taxon>
        <taxon>Bacteroidota</taxon>
        <taxon>Flavobacteriia</taxon>
        <taxon>Flavobacteriales</taxon>
        <taxon>Owenweeksiaceae</taxon>
        <taxon>Owenweeksia</taxon>
    </lineage>
</organism>
<name>G8R7Q4_OWEHD</name>
<accession>G8R7Q4</accession>
<keyword evidence="2" id="KW-1185">Reference proteome</keyword>
<dbReference type="EMBL" id="CP003156">
    <property type="protein sequence ID" value="AEV33435.1"/>
    <property type="molecule type" value="Genomic_DNA"/>
</dbReference>
<dbReference type="InterPro" id="IPR032560">
    <property type="entry name" value="DUF4932"/>
</dbReference>
<reference evidence="1 2" key="1">
    <citation type="journal article" date="2012" name="Stand. Genomic Sci.">
        <title>Genome sequence of the orange-pigmented seawater bacterium Owenweeksia hongkongensis type strain (UST20020801(T)).</title>
        <authorList>
            <person name="Riedel T."/>
            <person name="Held B."/>
            <person name="Nolan M."/>
            <person name="Lucas S."/>
            <person name="Lapidus A."/>
            <person name="Tice H."/>
            <person name="Del Rio T.G."/>
            <person name="Cheng J.F."/>
            <person name="Han C."/>
            <person name="Tapia R."/>
            <person name="Goodwin L.A."/>
            <person name="Pitluck S."/>
            <person name="Liolios K."/>
            <person name="Mavromatis K."/>
            <person name="Pagani I."/>
            <person name="Ivanova N."/>
            <person name="Mikhailova N."/>
            <person name="Pati A."/>
            <person name="Chen A."/>
            <person name="Palaniappan K."/>
            <person name="Rohde M."/>
            <person name="Tindall B.J."/>
            <person name="Detter J.C."/>
            <person name="Goker M."/>
            <person name="Woyke T."/>
            <person name="Bristow J."/>
            <person name="Eisen J.A."/>
            <person name="Markowitz V."/>
            <person name="Hugenholtz P."/>
            <person name="Klenk H.P."/>
            <person name="Kyrpides N.C."/>
        </authorList>
    </citation>
    <scope>NUCLEOTIDE SEQUENCE</scope>
    <source>
        <strain evidence="2">DSM 17368 / JCM 12287 / NRRL B-23963</strain>
    </source>
</reference>
<dbReference type="STRING" id="926562.Oweho_2465"/>
<dbReference type="Pfam" id="PF16286">
    <property type="entry name" value="DUF4932"/>
    <property type="match status" value="1"/>
</dbReference>
<dbReference type="KEGG" id="oho:Oweho_2465"/>
<evidence type="ECO:0008006" key="3">
    <source>
        <dbReference type="Google" id="ProtNLM"/>
    </source>
</evidence>
<proteinExistence type="predicted"/>
<dbReference type="Proteomes" id="UP000005631">
    <property type="component" value="Chromosome"/>
</dbReference>
<sequence>MNRLIFLFSILILVSCKEPRKSSSNSAQEKRVEVSVNQTIETFMILRSISQDDPLFQYRDSNYKGKPIMYEAREFFAEYKNHPAVLETQNMLNATSSTGDMILQGLLYFEELPSNSLKHEISSEYWDKRKDTLMVYINTLQNFYEDAKVGEFISKHSYFYEGAIAEAKSYLDDNLIPIMEDYFGIKNHAYHMILIPNSPFGMGFGANTKSEDGDIFFQIISPANDVEWDSSSTYETFGFSGEGADEYYRDLVVHEFCHPFITPYIESEKLKSQIAKTDSLFVPKLDSVMTKQGYGTWWGFVNEHLVRLGEIRVARAMDIPDLDAMRKYNIEENGFILLPEAEELVLHYESKRDKYGTFQDFIPVLLKQLETFNKKQINSKLMRLTKDTN</sequence>
<evidence type="ECO:0000313" key="1">
    <source>
        <dbReference type="EMBL" id="AEV33435.1"/>
    </source>
</evidence>
<dbReference type="PROSITE" id="PS51257">
    <property type="entry name" value="PROKAR_LIPOPROTEIN"/>
    <property type="match status" value="1"/>
</dbReference>
<evidence type="ECO:0000313" key="2">
    <source>
        <dbReference type="Proteomes" id="UP000005631"/>
    </source>
</evidence>
<dbReference type="HOGENOM" id="CLU_823107_0_0_10"/>
<dbReference type="AlphaFoldDB" id="G8R7Q4"/>
<dbReference type="eggNOG" id="ENOG502ZACN">
    <property type="taxonomic scope" value="Bacteria"/>
</dbReference>
<dbReference type="RefSeq" id="WP_014202784.1">
    <property type="nucleotide sequence ID" value="NC_016599.1"/>
</dbReference>
<dbReference type="OrthoDB" id="6402335at2"/>